<feature type="domain" description="Serine hydrolase" evidence="2">
    <location>
        <begin position="2"/>
        <end position="204"/>
    </location>
</feature>
<sequence>MRFLCLHGAGTSTQVLETQTAALRYELEQYHTFDFVEGIVKYPMAPAEIKSFFPADDQYFAYFSHDSAESLRTALLDFSTFLGLEGPYDAVLAFSHGASLISTYILQRLLNHPSAPLPFKCAVFISGTYPLDPRALEAGEFRVLKGPEEGLPLLPLPTAHVWDITDRVCPGGGQALWDMCKDSESWKALHHEGHNVPSARSKKDIIQAVRVIQRAVDRSSSVRAH</sequence>
<organism evidence="3 4">
    <name type="scientific">Cudoniella acicularis</name>
    <dbReference type="NCBI Taxonomy" id="354080"/>
    <lineage>
        <taxon>Eukaryota</taxon>
        <taxon>Fungi</taxon>
        <taxon>Dikarya</taxon>
        <taxon>Ascomycota</taxon>
        <taxon>Pezizomycotina</taxon>
        <taxon>Leotiomycetes</taxon>
        <taxon>Helotiales</taxon>
        <taxon>Tricladiaceae</taxon>
        <taxon>Cudoniella</taxon>
    </lineage>
</organism>
<accession>A0A8H4W6L1</accession>
<proteinExistence type="predicted"/>
<dbReference type="InterPro" id="IPR005645">
    <property type="entry name" value="FSH-like_dom"/>
</dbReference>
<dbReference type="AlphaFoldDB" id="A0A8H4W6L1"/>
<gene>
    <name evidence="3" type="ORF">G7Y89_g2824</name>
</gene>
<dbReference type="GO" id="GO:0005634">
    <property type="term" value="C:nucleus"/>
    <property type="evidence" value="ECO:0007669"/>
    <property type="project" value="TreeGrafter"/>
</dbReference>
<evidence type="ECO:0000259" key="2">
    <source>
        <dbReference type="Pfam" id="PF03959"/>
    </source>
</evidence>
<dbReference type="InterPro" id="IPR029058">
    <property type="entry name" value="AB_hydrolase_fold"/>
</dbReference>
<dbReference type="Gene3D" id="3.40.50.1820">
    <property type="entry name" value="alpha/beta hydrolase"/>
    <property type="match status" value="1"/>
</dbReference>
<name>A0A8H4W6L1_9HELO</name>
<keyword evidence="4" id="KW-1185">Reference proteome</keyword>
<dbReference type="EMBL" id="JAAMPI010000130">
    <property type="protein sequence ID" value="KAF4635276.1"/>
    <property type="molecule type" value="Genomic_DNA"/>
</dbReference>
<dbReference type="OrthoDB" id="2094269at2759"/>
<dbReference type="PANTHER" id="PTHR48070:SF6">
    <property type="entry name" value="ESTERASE OVCA2"/>
    <property type="match status" value="1"/>
</dbReference>
<dbReference type="InterPro" id="IPR050593">
    <property type="entry name" value="LovG"/>
</dbReference>
<dbReference type="GO" id="GO:0005737">
    <property type="term" value="C:cytoplasm"/>
    <property type="evidence" value="ECO:0007669"/>
    <property type="project" value="TreeGrafter"/>
</dbReference>
<dbReference type="GO" id="GO:0019748">
    <property type="term" value="P:secondary metabolic process"/>
    <property type="evidence" value="ECO:0007669"/>
    <property type="project" value="TreeGrafter"/>
</dbReference>
<evidence type="ECO:0000313" key="3">
    <source>
        <dbReference type="EMBL" id="KAF4635276.1"/>
    </source>
</evidence>
<dbReference type="GO" id="GO:0016787">
    <property type="term" value="F:hydrolase activity"/>
    <property type="evidence" value="ECO:0007669"/>
    <property type="project" value="UniProtKB-KW"/>
</dbReference>
<protein>
    <recommendedName>
        <fullName evidence="2">Serine hydrolase domain-containing protein</fullName>
    </recommendedName>
</protein>
<comment type="caution">
    <text evidence="3">The sequence shown here is derived from an EMBL/GenBank/DDBJ whole genome shotgun (WGS) entry which is preliminary data.</text>
</comment>
<keyword evidence="1" id="KW-0378">Hydrolase</keyword>
<evidence type="ECO:0000256" key="1">
    <source>
        <dbReference type="ARBA" id="ARBA00022801"/>
    </source>
</evidence>
<dbReference type="Pfam" id="PF03959">
    <property type="entry name" value="FSH1"/>
    <property type="match status" value="1"/>
</dbReference>
<evidence type="ECO:0000313" key="4">
    <source>
        <dbReference type="Proteomes" id="UP000566819"/>
    </source>
</evidence>
<dbReference type="PANTHER" id="PTHR48070">
    <property type="entry name" value="ESTERASE OVCA2"/>
    <property type="match status" value="1"/>
</dbReference>
<reference evidence="3 4" key="1">
    <citation type="submission" date="2020-03" db="EMBL/GenBank/DDBJ databases">
        <title>Draft Genome Sequence of Cudoniella acicularis.</title>
        <authorList>
            <person name="Buettner E."/>
            <person name="Kellner H."/>
        </authorList>
    </citation>
    <scope>NUCLEOTIDE SEQUENCE [LARGE SCALE GENOMIC DNA]</scope>
    <source>
        <strain evidence="3 4">DSM 108380</strain>
    </source>
</reference>
<dbReference type="Proteomes" id="UP000566819">
    <property type="component" value="Unassembled WGS sequence"/>
</dbReference>
<dbReference type="SUPFAM" id="SSF53474">
    <property type="entry name" value="alpha/beta-Hydrolases"/>
    <property type="match status" value="1"/>
</dbReference>